<evidence type="ECO:0000313" key="2">
    <source>
        <dbReference type="EMBL" id="KAJ1915227.1"/>
    </source>
</evidence>
<reference evidence="2" key="1">
    <citation type="submission" date="2022-07" db="EMBL/GenBank/DDBJ databases">
        <title>Phylogenomic reconstructions and comparative analyses of Kickxellomycotina fungi.</title>
        <authorList>
            <person name="Reynolds N.K."/>
            <person name="Stajich J.E."/>
            <person name="Barry K."/>
            <person name="Grigoriev I.V."/>
            <person name="Crous P."/>
            <person name="Smith M.E."/>
        </authorList>
    </citation>
    <scope>NUCLEOTIDE SEQUENCE</scope>
    <source>
        <strain evidence="2">NBRC 100468</strain>
    </source>
</reference>
<feature type="region of interest" description="Disordered" evidence="1">
    <location>
        <begin position="19"/>
        <end position="42"/>
    </location>
</feature>
<feature type="region of interest" description="Disordered" evidence="1">
    <location>
        <begin position="54"/>
        <end position="79"/>
    </location>
</feature>
<comment type="caution">
    <text evidence="2">The sequence shown here is derived from an EMBL/GenBank/DDBJ whole genome shotgun (WGS) entry which is preliminary data.</text>
</comment>
<feature type="compositionally biased region" description="Basic and acidic residues" evidence="1">
    <location>
        <begin position="59"/>
        <end position="68"/>
    </location>
</feature>
<dbReference type="Proteomes" id="UP001150538">
    <property type="component" value="Unassembled WGS sequence"/>
</dbReference>
<keyword evidence="3" id="KW-1185">Reference proteome</keyword>
<sequence>MPSVTQSITNTRIEVLRQDSGYSGRRMVNSHKRNSSSSRLSDATLVDYQLHDISSLEQTEAHQNDTRTTRRHQRHRRDRGCHIQQAYSALTSHNNSVDSISYPSKGRIVQNGIKGRLLRFVKRMRPSPITQEQVDVMLSL</sequence>
<dbReference type="EMBL" id="JANBPU010000156">
    <property type="protein sequence ID" value="KAJ1915227.1"/>
    <property type="molecule type" value="Genomic_DNA"/>
</dbReference>
<proteinExistence type="predicted"/>
<dbReference type="AlphaFoldDB" id="A0A9W7ZSD9"/>
<protein>
    <submittedName>
        <fullName evidence="2">Uncharacterized protein</fullName>
    </submittedName>
</protein>
<name>A0A9W7ZSD9_9FUNG</name>
<organism evidence="2 3">
    <name type="scientific">Mycoemilia scoparia</name>
    <dbReference type="NCBI Taxonomy" id="417184"/>
    <lineage>
        <taxon>Eukaryota</taxon>
        <taxon>Fungi</taxon>
        <taxon>Fungi incertae sedis</taxon>
        <taxon>Zoopagomycota</taxon>
        <taxon>Kickxellomycotina</taxon>
        <taxon>Kickxellomycetes</taxon>
        <taxon>Kickxellales</taxon>
        <taxon>Kickxellaceae</taxon>
        <taxon>Mycoemilia</taxon>
    </lineage>
</organism>
<gene>
    <name evidence="2" type="ORF">H4219_004430</name>
</gene>
<evidence type="ECO:0000313" key="3">
    <source>
        <dbReference type="Proteomes" id="UP001150538"/>
    </source>
</evidence>
<accession>A0A9W7ZSD9</accession>
<feature type="compositionally biased region" description="Basic residues" evidence="1">
    <location>
        <begin position="69"/>
        <end position="79"/>
    </location>
</feature>
<evidence type="ECO:0000256" key="1">
    <source>
        <dbReference type="SAM" id="MobiDB-lite"/>
    </source>
</evidence>